<dbReference type="Pfam" id="PF10604">
    <property type="entry name" value="Polyketide_cyc2"/>
    <property type="match status" value="1"/>
</dbReference>
<name>A0ABS2IKR9_9GAMM</name>
<dbReference type="InterPro" id="IPR023393">
    <property type="entry name" value="START-like_dom_sf"/>
</dbReference>
<dbReference type="CDD" id="cd07818">
    <property type="entry name" value="SRPBCC_1"/>
    <property type="match status" value="1"/>
</dbReference>
<organism evidence="1 2">
    <name type="scientific">Zestomonas insulae</name>
    <dbReference type="NCBI Taxonomy" id="2809017"/>
    <lineage>
        <taxon>Bacteria</taxon>
        <taxon>Pseudomonadati</taxon>
        <taxon>Pseudomonadota</taxon>
        <taxon>Gammaproteobacteria</taxon>
        <taxon>Pseudomonadales</taxon>
        <taxon>Pseudomonadaceae</taxon>
        <taxon>Zestomonas</taxon>
    </lineage>
</organism>
<dbReference type="Gene3D" id="3.30.530.20">
    <property type="match status" value="1"/>
</dbReference>
<reference evidence="1 2" key="1">
    <citation type="submission" date="2021-02" db="EMBL/GenBank/DDBJ databases">
        <authorList>
            <person name="Lee D.-H."/>
        </authorList>
    </citation>
    <scope>NUCLEOTIDE SEQUENCE [LARGE SCALE GENOMIC DNA]</scope>
    <source>
        <strain evidence="1 2">UL073</strain>
    </source>
</reference>
<dbReference type="RefSeq" id="WP_205350480.1">
    <property type="nucleotide sequence ID" value="NZ_JAFEUP010000007.1"/>
</dbReference>
<dbReference type="InterPro" id="IPR019587">
    <property type="entry name" value="Polyketide_cyclase/dehydratase"/>
</dbReference>
<gene>
    <name evidence="1" type="ORF">JQX08_21405</name>
</gene>
<proteinExistence type="predicted"/>
<dbReference type="SUPFAM" id="SSF55961">
    <property type="entry name" value="Bet v1-like"/>
    <property type="match status" value="1"/>
</dbReference>
<dbReference type="EMBL" id="JAFEUP010000007">
    <property type="protein sequence ID" value="MBM7063283.1"/>
    <property type="molecule type" value="Genomic_DNA"/>
</dbReference>
<sequence length="175" mass="19392">MLTVLIVVALLLAGLAVLVGRQPESFHIERSTLIQAPPAEVFAQINDFRQWHQWSPFARDPNMRVDYEGAASGTGAVYRWAGNKEVGEGNATITESRPQQLVRMQLEFLKPFRASSVAEFHLQPEGNGTRVVWGLDGRNNFFAKAMGLVCDPDKMVGGAFEQGLQQLRARVEPAQ</sequence>
<dbReference type="Proteomes" id="UP000717995">
    <property type="component" value="Unassembled WGS sequence"/>
</dbReference>
<evidence type="ECO:0000313" key="1">
    <source>
        <dbReference type="EMBL" id="MBM7063283.1"/>
    </source>
</evidence>
<accession>A0ABS2IKR9</accession>
<evidence type="ECO:0000313" key="2">
    <source>
        <dbReference type="Proteomes" id="UP000717995"/>
    </source>
</evidence>
<keyword evidence="2" id="KW-1185">Reference proteome</keyword>
<comment type="caution">
    <text evidence="1">The sequence shown here is derived from an EMBL/GenBank/DDBJ whole genome shotgun (WGS) entry which is preliminary data.</text>
</comment>
<protein>
    <submittedName>
        <fullName evidence="1">SRPBCC family protein</fullName>
    </submittedName>
</protein>